<dbReference type="GO" id="GO:0016651">
    <property type="term" value="F:oxidoreductase activity, acting on NAD(P)H"/>
    <property type="evidence" value="ECO:0007669"/>
    <property type="project" value="TreeGrafter"/>
</dbReference>
<dbReference type="GO" id="GO:0005737">
    <property type="term" value="C:cytoplasm"/>
    <property type="evidence" value="ECO:0007669"/>
    <property type="project" value="TreeGrafter"/>
</dbReference>
<dbReference type="RefSeq" id="WP_184796064.1">
    <property type="nucleotide sequence ID" value="NZ_JACHMY010000001.1"/>
</dbReference>
<organism evidence="7 8">
    <name type="scientific">Kribbella italica</name>
    <dbReference type="NCBI Taxonomy" id="1540520"/>
    <lineage>
        <taxon>Bacteria</taxon>
        <taxon>Bacillati</taxon>
        <taxon>Actinomycetota</taxon>
        <taxon>Actinomycetes</taxon>
        <taxon>Propionibacteriales</taxon>
        <taxon>Kribbellaceae</taxon>
        <taxon>Kribbella</taxon>
    </lineage>
</organism>
<feature type="domain" description="FAD/NAD(P)-binding" evidence="5">
    <location>
        <begin position="3"/>
        <end position="294"/>
    </location>
</feature>
<dbReference type="PRINTS" id="PR00368">
    <property type="entry name" value="FADPNR"/>
</dbReference>
<dbReference type="Gene3D" id="3.50.50.60">
    <property type="entry name" value="FAD/NAD(P)-binding domain"/>
    <property type="match status" value="2"/>
</dbReference>
<comment type="caution">
    <text evidence="7">The sequence shown here is derived from an EMBL/GenBank/DDBJ whole genome shotgun (WGS) entry which is preliminary data.</text>
</comment>
<comment type="cofactor">
    <cofactor evidence="1">
        <name>FAD</name>
        <dbReference type="ChEBI" id="CHEBI:57692"/>
    </cofactor>
</comment>
<keyword evidence="2" id="KW-0285">Flavoprotein</keyword>
<keyword evidence="4" id="KW-0560">Oxidoreductase</keyword>
<proteinExistence type="predicted"/>
<evidence type="ECO:0000256" key="3">
    <source>
        <dbReference type="ARBA" id="ARBA00022827"/>
    </source>
</evidence>
<dbReference type="PRINTS" id="PR00411">
    <property type="entry name" value="PNDRDTASEI"/>
</dbReference>
<evidence type="ECO:0000256" key="2">
    <source>
        <dbReference type="ARBA" id="ARBA00022630"/>
    </source>
</evidence>
<accession>A0A7W9J6N1</accession>
<evidence type="ECO:0000256" key="1">
    <source>
        <dbReference type="ARBA" id="ARBA00001974"/>
    </source>
</evidence>
<name>A0A7W9J6N1_9ACTN</name>
<dbReference type="InterPro" id="IPR028202">
    <property type="entry name" value="Reductase_C"/>
</dbReference>
<dbReference type="Pfam" id="PF07992">
    <property type="entry name" value="Pyr_redox_2"/>
    <property type="match status" value="1"/>
</dbReference>
<dbReference type="Pfam" id="PF14759">
    <property type="entry name" value="Reductase_C"/>
    <property type="match status" value="1"/>
</dbReference>
<dbReference type="EMBL" id="JACHMY010000001">
    <property type="protein sequence ID" value="MBB5836569.1"/>
    <property type="molecule type" value="Genomic_DNA"/>
</dbReference>
<dbReference type="PANTHER" id="PTHR43557:SF2">
    <property type="entry name" value="RIESKE DOMAIN-CONTAINING PROTEIN-RELATED"/>
    <property type="match status" value="1"/>
</dbReference>
<evidence type="ECO:0000313" key="7">
    <source>
        <dbReference type="EMBL" id="MBB5836569.1"/>
    </source>
</evidence>
<dbReference type="SUPFAM" id="SSF55424">
    <property type="entry name" value="FAD/NAD-linked reductases, dimerisation (C-terminal) domain"/>
    <property type="match status" value="1"/>
</dbReference>
<evidence type="ECO:0000313" key="8">
    <source>
        <dbReference type="Proteomes" id="UP000549971"/>
    </source>
</evidence>
<sequence length="380" mass="40062">MERVVVVGASAAGSTTAQTLRREGFAGAITVIGDEPHLPYDRPPLSKQVLLGSWPVERTSFGPSTTYAEQGIDLRLGSRAAGLDLSRRVVELATGEEVGWDHLVVATGVQPLQLREGHHLAGVHLLRTLDDAVALRKSLVDASAVVVVGAGFLGSETAAAARQLGCEVTLVDLAPAPMAVQLGAEVGWMIAELHAANGVRVLGGSGVTRLLGESAVEGVELADGSVVKADAVLVAVGTRPLTDWLVTSELPCGDGVLCEDTPAGVHAAGDVARWNSARFGVSLRLEHRFNATEQAVCAARRILGQDIGFDPVPYFWTDQYDARIQVYGVVPPDARLVVVQGDPGARKFLAHYVSGGRVSAVLGWNMPRELRSERALLTAI</sequence>
<dbReference type="InterPro" id="IPR023753">
    <property type="entry name" value="FAD/NAD-binding_dom"/>
</dbReference>
<keyword evidence="3" id="KW-0274">FAD</keyword>
<keyword evidence="8" id="KW-1185">Reference proteome</keyword>
<evidence type="ECO:0000256" key="4">
    <source>
        <dbReference type="ARBA" id="ARBA00023002"/>
    </source>
</evidence>
<gene>
    <name evidence="7" type="ORF">HDA39_003303</name>
</gene>
<dbReference type="InterPro" id="IPR016156">
    <property type="entry name" value="FAD/NAD-linked_Rdtase_dimer_sf"/>
</dbReference>
<dbReference type="Proteomes" id="UP000549971">
    <property type="component" value="Unassembled WGS sequence"/>
</dbReference>
<dbReference type="AlphaFoldDB" id="A0A7W9J6N1"/>
<dbReference type="InterPro" id="IPR036188">
    <property type="entry name" value="FAD/NAD-bd_sf"/>
</dbReference>
<reference evidence="7 8" key="1">
    <citation type="submission" date="2020-08" db="EMBL/GenBank/DDBJ databases">
        <title>Sequencing the genomes of 1000 actinobacteria strains.</title>
        <authorList>
            <person name="Klenk H.-P."/>
        </authorList>
    </citation>
    <scope>NUCLEOTIDE SEQUENCE [LARGE SCALE GENOMIC DNA]</scope>
    <source>
        <strain evidence="7 8">DSM 28967</strain>
    </source>
</reference>
<dbReference type="InterPro" id="IPR050446">
    <property type="entry name" value="FAD-oxidoreductase/Apoptosis"/>
</dbReference>
<protein>
    <submittedName>
        <fullName evidence="7">NADPH-dependent 2,4-dienoyl-CoA reductase/sulfur reductase-like enzyme</fullName>
    </submittedName>
</protein>
<evidence type="ECO:0000259" key="5">
    <source>
        <dbReference type="Pfam" id="PF07992"/>
    </source>
</evidence>
<dbReference type="PANTHER" id="PTHR43557">
    <property type="entry name" value="APOPTOSIS-INDUCING FACTOR 1"/>
    <property type="match status" value="1"/>
</dbReference>
<dbReference type="Gene3D" id="3.30.390.30">
    <property type="match status" value="1"/>
</dbReference>
<feature type="domain" description="Reductase C-terminal" evidence="6">
    <location>
        <begin position="314"/>
        <end position="378"/>
    </location>
</feature>
<dbReference type="SUPFAM" id="SSF51905">
    <property type="entry name" value="FAD/NAD(P)-binding domain"/>
    <property type="match status" value="2"/>
</dbReference>
<evidence type="ECO:0000259" key="6">
    <source>
        <dbReference type="Pfam" id="PF14759"/>
    </source>
</evidence>